<keyword evidence="2" id="KW-1185">Reference proteome</keyword>
<organism evidence="1 2">
    <name type="scientific">Pedobacter nyackensis</name>
    <dbReference type="NCBI Taxonomy" id="475255"/>
    <lineage>
        <taxon>Bacteria</taxon>
        <taxon>Pseudomonadati</taxon>
        <taxon>Bacteroidota</taxon>
        <taxon>Sphingobacteriia</taxon>
        <taxon>Sphingobacteriales</taxon>
        <taxon>Sphingobacteriaceae</taxon>
        <taxon>Pedobacter</taxon>
    </lineage>
</organism>
<dbReference type="AlphaFoldDB" id="A0A1W2BBV2"/>
<evidence type="ECO:0000313" key="2">
    <source>
        <dbReference type="Proteomes" id="UP000192678"/>
    </source>
</evidence>
<gene>
    <name evidence="1" type="ORF">SAMN04488101_102298</name>
</gene>
<dbReference type="RefSeq" id="WP_084288032.1">
    <property type="nucleotide sequence ID" value="NZ_FWYB01000002.1"/>
</dbReference>
<dbReference type="OrthoDB" id="648163at2"/>
<dbReference type="Pfam" id="PF19781">
    <property type="entry name" value="DUF6266"/>
    <property type="match status" value="1"/>
</dbReference>
<name>A0A1W2BBV2_9SPHI</name>
<dbReference type="EMBL" id="FWYB01000002">
    <property type="protein sequence ID" value="SMC70301.1"/>
    <property type="molecule type" value="Genomic_DNA"/>
</dbReference>
<protein>
    <submittedName>
        <fullName evidence="1">Uncharacterized protein</fullName>
    </submittedName>
</protein>
<evidence type="ECO:0000313" key="1">
    <source>
        <dbReference type="EMBL" id="SMC70301.1"/>
    </source>
</evidence>
<sequence>MGIINNGPHGPFTGRIGNTVYYMLKSKNVSREIGINTKPPTDLQLRNRMVTKLCSKFLCAIKGFIETSFSVEADLMDDNAYNQAAKNNKNRIFEGNYPDVKINYSQVMLSKGLLKPAEKWGVTQFPMGLQFTWQTDPKMAWAEATEQAMLIAYFPDLDRTEYVVFGNDRIKGNAVLELPPSLQGKYMETYLSFIAADRKQVSDSVYTGSFNKPDATERLLLTT</sequence>
<dbReference type="InterPro" id="IPR046233">
    <property type="entry name" value="DUF6266"/>
</dbReference>
<reference evidence="1 2" key="1">
    <citation type="submission" date="2017-04" db="EMBL/GenBank/DDBJ databases">
        <authorList>
            <person name="Afonso C.L."/>
            <person name="Miller P.J."/>
            <person name="Scott M.A."/>
            <person name="Spackman E."/>
            <person name="Goraichik I."/>
            <person name="Dimitrov K.M."/>
            <person name="Suarez D.L."/>
            <person name="Swayne D.E."/>
        </authorList>
    </citation>
    <scope>NUCLEOTIDE SEQUENCE [LARGE SCALE GENOMIC DNA]</scope>
    <source>
        <strain evidence="1 2">DSM 19625</strain>
    </source>
</reference>
<accession>A0A1W2BBV2</accession>
<dbReference type="Proteomes" id="UP000192678">
    <property type="component" value="Unassembled WGS sequence"/>
</dbReference>
<dbReference type="STRING" id="475255.SAMN04488101_102298"/>
<proteinExistence type="predicted"/>